<dbReference type="AlphaFoldDB" id="A0A486XUL4"/>
<reference evidence="4" key="1">
    <citation type="submission" date="2019-04" db="EMBL/GenBank/DDBJ databases">
        <authorList>
            <person name="Brambilla D."/>
        </authorList>
    </citation>
    <scope>NUCLEOTIDE SEQUENCE</scope>
    <source>
        <strain evidence="4">BAL1</strain>
    </source>
</reference>
<dbReference type="InterPro" id="IPR011050">
    <property type="entry name" value="Pectin_lyase_fold/virulence"/>
</dbReference>
<dbReference type="PANTHER" id="PTHR41339">
    <property type="entry name" value="LIPL48"/>
    <property type="match status" value="1"/>
</dbReference>
<dbReference type="Pfam" id="PF02412">
    <property type="entry name" value="TSP_3"/>
    <property type="match status" value="2"/>
</dbReference>
<protein>
    <submittedName>
        <fullName evidence="4">OmpA-like transmembrane domain protein</fullName>
    </submittedName>
</protein>
<dbReference type="Gene3D" id="4.10.1080.10">
    <property type="entry name" value="TSP type-3 repeat"/>
    <property type="match status" value="2"/>
</dbReference>
<evidence type="ECO:0000313" key="4">
    <source>
        <dbReference type="EMBL" id="VHO06342.1"/>
    </source>
</evidence>
<evidence type="ECO:0000256" key="1">
    <source>
        <dbReference type="ARBA" id="ARBA00022729"/>
    </source>
</evidence>
<accession>A0A486XUL4</accession>
<keyword evidence="1 3" id="KW-0732">Signal</keyword>
<dbReference type="EMBL" id="CAAJGR010000030">
    <property type="protein sequence ID" value="VHO06342.1"/>
    <property type="molecule type" value="Genomic_DNA"/>
</dbReference>
<evidence type="ECO:0000256" key="3">
    <source>
        <dbReference type="SAM" id="SignalP"/>
    </source>
</evidence>
<organism evidence="4">
    <name type="scientific">Rheinheimera sp. BAL341</name>
    <dbReference type="NCBI Taxonomy" id="1708203"/>
    <lineage>
        <taxon>Bacteria</taxon>
        <taxon>Pseudomonadati</taxon>
        <taxon>Pseudomonadota</taxon>
        <taxon>Gammaproteobacteria</taxon>
        <taxon>Chromatiales</taxon>
        <taxon>Chromatiaceae</taxon>
        <taxon>Rheinheimera</taxon>
    </lineage>
</organism>
<keyword evidence="4" id="KW-0472">Membrane</keyword>
<name>A0A486XUL4_9GAMM</name>
<dbReference type="GO" id="GO:0005509">
    <property type="term" value="F:calcium ion binding"/>
    <property type="evidence" value="ECO:0007669"/>
    <property type="project" value="InterPro"/>
</dbReference>
<evidence type="ECO:0000256" key="2">
    <source>
        <dbReference type="SAM" id="MobiDB-lite"/>
    </source>
</evidence>
<dbReference type="PANTHER" id="PTHR41339:SF1">
    <property type="entry name" value="SECRETED PROTEIN"/>
    <property type="match status" value="1"/>
</dbReference>
<dbReference type="SUPFAM" id="SSF51126">
    <property type="entry name" value="Pectin lyase-like"/>
    <property type="match status" value="1"/>
</dbReference>
<sequence>MLLKKTAALAVALALSGCGGSGGNTDTITPPPVQLSYLLSGAAVKGPWQNASIQLHELDTSKSDLKGALVASTLSGPDARFTNLRVTNPSADFYLLQAIANSNTTELATSQRPYTETLSTVVSRSQLEANSTIYITPLSSLLTKLVAIPASDSGKTFATKLQDGQGILLAHIGFNLSSADDLLRSSPMLESNTTLNSNFRFRQANEALAVTIFHLIADSDINFDQALAALAEDILDGKIDGNKGIEPIAAFESIADFSDTWSKLAIRHLTIPGTSALGSGSEISLAQLPILLHAEATQLNSNIELSALSALAAQYSIASFGADLDSDGYPDSVDNDIDGDGLSNINDAFPLDANEWLDTDGDGIGNNADADDDNDGYPDNNDAFPLDATEWLDTDGDGIGNNADPDDDNDGFTDAQDAFPLDATEWLDTDGDGIGNNADADDDNDGYPDNNDAFPLDATEWLDTDGDGIGNNADPDDDNDGFTDAQDAFPLDATEWQDSDGDGIGNNADADDDNDGYPDIEDAFPLDATEWLDTDGDGIGNNADTDDDNDGVTDSDDAFPLDATESTDYDSDGIGDNSDPDRDNDGIPDTEDSELYSLIYRNQVITLDLTFLQSLAQVGMTITEDDNRIIISGGTIHLPPTAENAWYILPKTLQVGLDNGAMTTLRISPGSTLAIQNPKDILLISRGAQLIASGYSQSPITLTSDEDLDSLTASAGQWGGIIMLGQASTNLCGPNTECDLQAPIPYSGSYYSGANQDDNSGQLKYLRVKYAGGHDASSGAAHPALGLFGIGSKTEISYIHIDNVAGDGIAIYGGTANLSQLIVTSAMDDSLDWQHGYTGKLQYVVLRHAQEHTMTNRAIEADNYRLDPSATPVSRPTIANLTIIGNNFNGDDDAEGILLQYGSQVHIVNAIVTGPEAMGECLEIDSSSAVAANDGLTIIRNSVMACENGENFKPISSFDIEQWYFSQPVNSVASGRNAVLNGIYTISDVAPYNFSLDDTFFTPSSHIGAVSEANNWTADWSLLEQ</sequence>
<dbReference type="PROSITE" id="PS51257">
    <property type="entry name" value="PROKAR_LIPOPROTEIN"/>
    <property type="match status" value="1"/>
</dbReference>
<dbReference type="GO" id="GO:0007155">
    <property type="term" value="P:cell adhesion"/>
    <property type="evidence" value="ECO:0007669"/>
    <property type="project" value="InterPro"/>
</dbReference>
<dbReference type="InterPro" id="IPR028974">
    <property type="entry name" value="TSP_type-3_rpt"/>
</dbReference>
<dbReference type="SUPFAM" id="SSF103647">
    <property type="entry name" value="TSP type-3 repeat"/>
    <property type="match status" value="3"/>
</dbReference>
<feature type="signal peptide" evidence="3">
    <location>
        <begin position="1"/>
        <end position="23"/>
    </location>
</feature>
<feature type="chain" id="PRO_5019840477" evidence="3">
    <location>
        <begin position="24"/>
        <end position="1025"/>
    </location>
</feature>
<feature type="compositionally biased region" description="Acidic residues" evidence="2">
    <location>
        <begin position="509"/>
        <end position="536"/>
    </location>
</feature>
<keyword evidence="4" id="KW-0812">Transmembrane</keyword>
<feature type="compositionally biased region" description="Acidic residues" evidence="2">
    <location>
        <begin position="544"/>
        <end position="573"/>
    </location>
</feature>
<dbReference type="InterPro" id="IPR003367">
    <property type="entry name" value="Thrombospondin_3-like_rpt"/>
</dbReference>
<gene>
    <name evidence="4" type="ORF">BAL341_3366</name>
</gene>
<proteinExistence type="predicted"/>
<feature type="region of interest" description="Disordered" evidence="2">
    <location>
        <begin position="353"/>
        <end position="591"/>
    </location>
</feature>